<dbReference type="Pfam" id="PF11319">
    <property type="entry name" value="VasI"/>
    <property type="match status" value="1"/>
</dbReference>
<accession>A0ABY9M2J4</accession>
<reference evidence="2 3" key="1">
    <citation type="submission" date="2023-08" db="EMBL/GenBank/DDBJ databases">
        <title>Achromobacter seleniivolatilans sp. nov., isolated from seleniferous soil.</title>
        <authorList>
            <person name="Zhang S."/>
            <person name="Li K."/>
            <person name="Peng J."/>
            <person name="Zhao Q."/>
            <person name="Wang H."/>
            <person name="Guo Y."/>
        </authorList>
    </citation>
    <scope>NUCLEOTIDE SEQUENCE [LARGE SCALE GENOMIC DNA]</scope>
    <source>
        <strain evidence="2 3">R39</strain>
    </source>
</reference>
<gene>
    <name evidence="2" type="ORF">RAS12_02350</name>
</gene>
<keyword evidence="1" id="KW-0732">Signal</keyword>
<proteinExistence type="predicted"/>
<dbReference type="InterPro" id="IPR017738">
    <property type="entry name" value="T6SS-assoc_VCA0118"/>
</dbReference>
<keyword evidence="3" id="KW-1185">Reference proteome</keyword>
<feature type="chain" id="PRO_5046841719" evidence="1">
    <location>
        <begin position="24"/>
        <end position="254"/>
    </location>
</feature>
<name>A0ABY9M2J4_9BURK</name>
<evidence type="ECO:0000313" key="2">
    <source>
        <dbReference type="EMBL" id="WMD21231.1"/>
    </source>
</evidence>
<protein>
    <submittedName>
        <fullName evidence="2">Type VI secretion system-associated protein TagO</fullName>
    </submittedName>
</protein>
<dbReference type="RefSeq" id="WP_306944896.1">
    <property type="nucleotide sequence ID" value="NZ_CP132976.1"/>
</dbReference>
<feature type="signal peptide" evidence="1">
    <location>
        <begin position="1"/>
        <end position="23"/>
    </location>
</feature>
<evidence type="ECO:0000256" key="1">
    <source>
        <dbReference type="SAM" id="SignalP"/>
    </source>
</evidence>
<organism evidence="2 3">
    <name type="scientific">Achromobacter seleniivolatilans</name>
    <dbReference type="NCBI Taxonomy" id="3047478"/>
    <lineage>
        <taxon>Bacteria</taxon>
        <taxon>Pseudomonadati</taxon>
        <taxon>Pseudomonadota</taxon>
        <taxon>Betaproteobacteria</taxon>
        <taxon>Burkholderiales</taxon>
        <taxon>Alcaligenaceae</taxon>
        <taxon>Achromobacter</taxon>
    </lineage>
</organism>
<dbReference type="EMBL" id="CP132976">
    <property type="protein sequence ID" value="WMD21231.1"/>
    <property type="molecule type" value="Genomic_DNA"/>
</dbReference>
<sequence>MTLIKAFPLLLLAAAAWHSHAQADTDPRLCTIIVSAVERLACFDAAAGTPPAPTPVRPAAAAAAAAAAPITAGRPVPNASPDVSIAAVSSQRPLASAFTATRSSDLVRQNESARQPQDTAFLLSYTDDEQPGQQRVMISAPALGAGPPIYLAISCLSNISRLQLLAEQPFPQHHINIRLYMDDRPLSAGKPWRVLDEGNVADAGRGLVAIEHLRPFVAGTHLRVESDYAPLNGLTFDATGLQTLLARQREACHW</sequence>
<dbReference type="Proteomes" id="UP001234798">
    <property type="component" value="Chromosome"/>
</dbReference>
<evidence type="ECO:0000313" key="3">
    <source>
        <dbReference type="Proteomes" id="UP001234798"/>
    </source>
</evidence>